<evidence type="ECO:0000256" key="1">
    <source>
        <dbReference type="SAM" id="SignalP"/>
    </source>
</evidence>
<dbReference type="EMBL" id="VYQA01000001">
    <property type="protein sequence ID" value="KAA9033709.1"/>
    <property type="molecule type" value="Genomic_DNA"/>
</dbReference>
<proteinExistence type="predicted"/>
<protein>
    <submittedName>
        <fullName evidence="3">Avirulence protein</fullName>
    </submittedName>
</protein>
<evidence type="ECO:0000313" key="5">
    <source>
        <dbReference type="Proteomes" id="UP000326364"/>
    </source>
</evidence>
<organism evidence="3 4">
    <name type="scientific">Sphingobium limneticum</name>
    <dbReference type="NCBI Taxonomy" id="1007511"/>
    <lineage>
        <taxon>Bacteria</taxon>
        <taxon>Pseudomonadati</taxon>
        <taxon>Pseudomonadota</taxon>
        <taxon>Alphaproteobacteria</taxon>
        <taxon>Sphingomonadales</taxon>
        <taxon>Sphingomonadaceae</taxon>
        <taxon>Sphingobium</taxon>
    </lineage>
</organism>
<dbReference type="Pfam" id="PF19527">
    <property type="entry name" value="DUF6055"/>
    <property type="match status" value="1"/>
</dbReference>
<dbReference type="InterPro" id="IPR045690">
    <property type="entry name" value="DUF6055"/>
</dbReference>
<evidence type="ECO:0000313" key="4">
    <source>
        <dbReference type="Proteomes" id="UP000325933"/>
    </source>
</evidence>
<gene>
    <name evidence="3" type="ORF">F4U95_01220</name>
    <name evidence="2" type="ORF">F4U96_01220</name>
</gene>
<dbReference type="InterPro" id="IPR011004">
    <property type="entry name" value="Trimer_LpxA-like_sf"/>
</dbReference>
<dbReference type="Proteomes" id="UP000325933">
    <property type="component" value="Unassembled WGS sequence"/>
</dbReference>
<dbReference type="RefSeq" id="WP_150424395.1">
    <property type="nucleotide sequence ID" value="NZ_VYQA01000001.1"/>
</dbReference>
<keyword evidence="5" id="KW-1185">Reference proteome</keyword>
<dbReference type="Proteomes" id="UP000326364">
    <property type="component" value="Unassembled WGS sequence"/>
</dbReference>
<dbReference type="NCBIfam" id="NF040510">
    <property type="entry name" value="avirulen_svx"/>
    <property type="match status" value="1"/>
</dbReference>
<reference evidence="4 5" key="1">
    <citation type="submission" date="2019-09" db="EMBL/GenBank/DDBJ databases">
        <authorList>
            <person name="Feng G."/>
        </authorList>
    </citation>
    <scope>NUCLEOTIDE SEQUENCE [LARGE SCALE GENOMIC DNA]</scope>
    <source>
        <strain evidence="3 4">KACC 19283</strain>
        <strain evidence="2 5">KACC 19284</strain>
    </source>
</reference>
<feature type="signal peptide" evidence="1">
    <location>
        <begin position="1"/>
        <end position="23"/>
    </location>
</feature>
<evidence type="ECO:0000313" key="2">
    <source>
        <dbReference type="EMBL" id="KAA9021347.1"/>
    </source>
</evidence>
<dbReference type="AlphaFoldDB" id="A0A5J5IAY4"/>
<feature type="chain" id="PRO_5023942684" evidence="1">
    <location>
        <begin position="24"/>
        <end position="651"/>
    </location>
</feature>
<evidence type="ECO:0000313" key="3">
    <source>
        <dbReference type="EMBL" id="KAA9033709.1"/>
    </source>
</evidence>
<comment type="caution">
    <text evidence="3">The sequence shown here is derived from an EMBL/GenBank/DDBJ whole genome shotgun (WGS) entry which is preliminary data.</text>
</comment>
<accession>A0A5J5IAY4</accession>
<sequence length="651" mass="70428">MLLRRTALLASAAGLTLGGAALTALPRPAVDRCPIGGPAAILAHANCGAALSDRINPAQHNAKISDKHAKLSAANPTCAASNWAVAATDPGDAINGALPLQMESAHVAFHWKPGTVDPADAKAAAAHLEYVWSYFIDTLGFPQPHCGDAAKLKVNAYIGVDYGLTGGTDSLGHMGMWIGPGALKDRFGLAHELTHALQAATGRLMDSPYTGWMFESHANWMTTQLPEFRDNTHCSVLLKQYPHLYYGSTRSRYCNWQWFEYLKDRHGYDAVNALWRNAPGKDDPARLTADPFTVLRSNMGWTQDQLNDAFGDWALHNANWDYTNGAAYRKSYGGYDQTTGPNILAATVLDPIDTDKRRYAVPEMWAPQRWGYNIVKLNPDAGQSRVSVTFRGIVQQASAVTKLPGLADEPDTIPPPASDWRWGVVAVGTDGKSRYSPLQRGARAQTAIAIRPDDKGLYLVVMGTPSQMQKIRWDQPYYSIYRYPWMVELDGARPDAPAPITGGHRHPNGGGWVGPDAKVAATAYAGPYARVLSGTVADRARVEDHAVVSGQAQLRDDAVIAGLTVLRGDTIVRGHARAATSMLGIGEYEKGIILSGAAQTIGDVEHRGGQFDKGVSYGFVDQDAAKDPKRGADLTAPVPEVTAKPDYRWIP</sequence>
<keyword evidence="1" id="KW-0732">Signal</keyword>
<dbReference type="EMBL" id="VYQB01000001">
    <property type="protein sequence ID" value="KAA9021347.1"/>
    <property type="molecule type" value="Genomic_DNA"/>
</dbReference>
<name>A0A5J5IAY4_9SPHN</name>
<dbReference type="SUPFAM" id="SSF51161">
    <property type="entry name" value="Trimeric LpxA-like enzymes"/>
    <property type="match status" value="1"/>
</dbReference>